<reference evidence="4" key="1">
    <citation type="submission" date="2016-06" db="UniProtKB">
        <authorList>
            <consortium name="WormBaseParasite"/>
        </authorList>
    </citation>
    <scope>IDENTIFICATION</scope>
</reference>
<reference evidence="2 3" key="2">
    <citation type="submission" date="2018-11" db="EMBL/GenBank/DDBJ databases">
        <authorList>
            <consortium name="Pathogen Informatics"/>
        </authorList>
    </citation>
    <scope>NUCLEOTIDE SEQUENCE [LARGE SCALE GENOMIC DNA]</scope>
    <source>
        <strain evidence="2 3">NST_G2</strain>
    </source>
</reference>
<evidence type="ECO:0000313" key="4">
    <source>
        <dbReference type="WBParaSite" id="SSLN_0000787001-mRNA-1"/>
    </source>
</evidence>
<evidence type="ECO:0000313" key="2">
    <source>
        <dbReference type="EMBL" id="VDL93973.1"/>
    </source>
</evidence>
<proteinExistence type="predicted"/>
<organism evidence="4">
    <name type="scientific">Schistocephalus solidus</name>
    <name type="common">Tapeworm</name>
    <dbReference type="NCBI Taxonomy" id="70667"/>
    <lineage>
        <taxon>Eukaryota</taxon>
        <taxon>Metazoa</taxon>
        <taxon>Spiralia</taxon>
        <taxon>Lophotrochozoa</taxon>
        <taxon>Platyhelminthes</taxon>
        <taxon>Cestoda</taxon>
        <taxon>Eucestoda</taxon>
        <taxon>Diphyllobothriidea</taxon>
        <taxon>Diphyllobothriidae</taxon>
        <taxon>Schistocephalus</taxon>
    </lineage>
</organism>
<dbReference type="EMBL" id="UYSU01034217">
    <property type="protein sequence ID" value="VDL93973.1"/>
    <property type="molecule type" value="Genomic_DNA"/>
</dbReference>
<dbReference type="OrthoDB" id="1744952at2759"/>
<dbReference type="AlphaFoldDB" id="A0A183STP0"/>
<gene>
    <name evidence="2" type="ORF">SSLN_LOCUS7588</name>
</gene>
<name>A0A183STP0_SCHSO</name>
<dbReference type="Proteomes" id="UP000275846">
    <property type="component" value="Unassembled WGS sequence"/>
</dbReference>
<evidence type="ECO:0000313" key="3">
    <source>
        <dbReference type="Proteomes" id="UP000275846"/>
    </source>
</evidence>
<feature type="region of interest" description="Disordered" evidence="1">
    <location>
        <begin position="58"/>
        <end position="83"/>
    </location>
</feature>
<keyword evidence="3" id="KW-1185">Reference proteome</keyword>
<accession>A0A183STP0</accession>
<dbReference type="WBParaSite" id="SSLN_0000787001-mRNA-1">
    <property type="protein sequence ID" value="SSLN_0000787001-mRNA-1"/>
    <property type="gene ID" value="SSLN_0000787001"/>
</dbReference>
<protein>
    <submittedName>
        <fullName evidence="2 4">Uncharacterized protein</fullName>
    </submittedName>
</protein>
<sequence length="83" mass="9518">MLDLASFDDTMDCTSSRVMIRRNRLGQFNPFAFTTTEAEYRRFKNHFHVVTNCVEPGFKLPPSSTPPSGRRGLMKGSNTEFIR</sequence>
<evidence type="ECO:0000256" key="1">
    <source>
        <dbReference type="SAM" id="MobiDB-lite"/>
    </source>
</evidence>